<keyword evidence="1" id="KW-0472">Membrane</keyword>
<dbReference type="RefSeq" id="XP_021868871.1">
    <property type="nucleotide sequence ID" value="XM_022018575.1"/>
</dbReference>
<sequence length="215" mass="23157">MTATTRAAEKAEEIASDSADLLAGQVPGDPDKAVGHPLHPATVHWPIAFLTACFGLTTITLLPANLYPSFFLPPPSAIPSLVHYSAGAAVLSSVPAIVTGAGEAYKLAKKEYKEKGSWEAVFDNSWNMKDDGGRKLKMTVKHASLNDVVIFLAAYNWYHGWAHPYDPIPAIVLALNAVAFPALLYSAMLGGRMVYEYGMGVQRQGAGKQVREKDE</sequence>
<feature type="transmembrane region" description="Helical" evidence="1">
    <location>
        <begin position="138"/>
        <end position="158"/>
    </location>
</feature>
<reference evidence="3 4" key="1">
    <citation type="submission" date="2017-03" db="EMBL/GenBank/DDBJ databases">
        <title>Widespread Adenine N6-methylation of Active Genes in Fungi.</title>
        <authorList>
            <consortium name="DOE Joint Genome Institute"/>
            <person name="Mondo S.J."/>
            <person name="Dannebaum R.O."/>
            <person name="Kuo R.C."/>
            <person name="Louie K.B."/>
            <person name="Bewick A.J."/>
            <person name="Labutti K."/>
            <person name="Haridas S."/>
            <person name="Kuo A."/>
            <person name="Salamov A."/>
            <person name="Ahrendt S.R."/>
            <person name="Lau R."/>
            <person name="Bowen B.P."/>
            <person name="Lipzen A."/>
            <person name="Sullivan W."/>
            <person name="Andreopoulos W.B."/>
            <person name="Clum A."/>
            <person name="Lindquist E."/>
            <person name="Daum C."/>
            <person name="Northen T.R."/>
            <person name="Ramamoorthy G."/>
            <person name="Schmitz R.J."/>
            <person name="Gryganskyi A."/>
            <person name="Culley D."/>
            <person name="Magnuson J."/>
            <person name="James T.Y."/>
            <person name="O'Malley M.A."/>
            <person name="Stajich J.E."/>
            <person name="Spatafora J.W."/>
            <person name="Visel A."/>
            <person name="Grigoriev I.V."/>
        </authorList>
    </citation>
    <scope>NUCLEOTIDE SEQUENCE [LARGE SCALE GENOMIC DNA]</scope>
    <source>
        <strain evidence="3 4">NRRL Y-17943</strain>
    </source>
</reference>
<feature type="transmembrane region" description="Helical" evidence="1">
    <location>
        <begin position="45"/>
        <end position="64"/>
    </location>
</feature>
<feature type="transmembrane region" description="Helical" evidence="1">
    <location>
        <begin position="84"/>
        <end position="105"/>
    </location>
</feature>
<evidence type="ECO:0000313" key="4">
    <source>
        <dbReference type="Proteomes" id="UP000193218"/>
    </source>
</evidence>
<dbReference type="InterPro" id="IPR019251">
    <property type="entry name" value="DUF2231_TM"/>
</dbReference>
<dbReference type="OrthoDB" id="2580011at2759"/>
<dbReference type="InParanoid" id="A0A1Y1U9B9"/>
<organism evidence="3 4">
    <name type="scientific">Kockovaella imperatae</name>
    <dbReference type="NCBI Taxonomy" id="4999"/>
    <lineage>
        <taxon>Eukaryota</taxon>
        <taxon>Fungi</taxon>
        <taxon>Dikarya</taxon>
        <taxon>Basidiomycota</taxon>
        <taxon>Agaricomycotina</taxon>
        <taxon>Tremellomycetes</taxon>
        <taxon>Tremellales</taxon>
        <taxon>Cuniculitremaceae</taxon>
        <taxon>Kockovaella</taxon>
    </lineage>
</organism>
<gene>
    <name evidence="3" type="ORF">BD324DRAFT_652899</name>
</gene>
<proteinExistence type="predicted"/>
<evidence type="ECO:0000259" key="2">
    <source>
        <dbReference type="Pfam" id="PF09990"/>
    </source>
</evidence>
<keyword evidence="1" id="KW-0812">Transmembrane</keyword>
<keyword evidence="1" id="KW-1133">Transmembrane helix</keyword>
<dbReference type="EMBL" id="NBSH01000013">
    <property type="protein sequence ID" value="ORX34629.1"/>
    <property type="molecule type" value="Genomic_DNA"/>
</dbReference>
<evidence type="ECO:0000256" key="1">
    <source>
        <dbReference type="SAM" id="Phobius"/>
    </source>
</evidence>
<dbReference type="GeneID" id="33560384"/>
<dbReference type="Pfam" id="PF09990">
    <property type="entry name" value="DUF2231"/>
    <property type="match status" value="1"/>
</dbReference>
<feature type="domain" description="DUF2231" evidence="2">
    <location>
        <begin position="35"/>
        <end position="202"/>
    </location>
</feature>
<protein>
    <recommendedName>
        <fullName evidence="2">DUF2231 domain-containing protein</fullName>
    </recommendedName>
</protein>
<evidence type="ECO:0000313" key="3">
    <source>
        <dbReference type="EMBL" id="ORX34629.1"/>
    </source>
</evidence>
<feature type="transmembrane region" description="Helical" evidence="1">
    <location>
        <begin position="170"/>
        <end position="189"/>
    </location>
</feature>
<dbReference type="AlphaFoldDB" id="A0A1Y1U9B9"/>
<dbReference type="Proteomes" id="UP000193218">
    <property type="component" value="Unassembled WGS sequence"/>
</dbReference>
<name>A0A1Y1U9B9_9TREE</name>
<accession>A0A1Y1U9B9</accession>
<keyword evidence="4" id="KW-1185">Reference proteome</keyword>
<comment type="caution">
    <text evidence="3">The sequence shown here is derived from an EMBL/GenBank/DDBJ whole genome shotgun (WGS) entry which is preliminary data.</text>
</comment>